<evidence type="ECO:0000256" key="5">
    <source>
        <dbReference type="SAM" id="Phobius"/>
    </source>
</evidence>
<dbReference type="HOGENOM" id="CLU_104196_0_2_0"/>
<evidence type="ECO:0008006" key="8">
    <source>
        <dbReference type="Google" id="ProtNLM"/>
    </source>
</evidence>
<evidence type="ECO:0000256" key="3">
    <source>
        <dbReference type="ARBA" id="ARBA00022989"/>
    </source>
</evidence>
<keyword evidence="7" id="KW-1185">Reference proteome</keyword>
<evidence type="ECO:0000256" key="1">
    <source>
        <dbReference type="ARBA" id="ARBA00004141"/>
    </source>
</evidence>
<dbReference type="KEGG" id="psl:Psta_4411"/>
<proteinExistence type="predicted"/>
<dbReference type="EMBL" id="CP001848">
    <property type="protein sequence ID" value="ADB19057.1"/>
    <property type="molecule type" value="Genomic_DNA"/>
</dbReference>
<protein>
    <recommendedName>
        <fullName evidence="8">Orotate phosphoribosyltransferase</fullName>
    </recommendedName>
</protein>
<keyword evidence="4 5" id="KW-0472">Membrane</keyword>
<dbReference type="Proteomes" id="UP000001887">
    <property type="component" value="Chromosome"/>
</dbReference>
<dbReference type="STRING" id="530564.Psta_4411"/>
<keyword evidence="2 5" id="KW-0812">Transmembrane</keyword>
<feature type="transmembrane region" description="Helical" evidence="5">
    <location>
        <begin position="71"/>
        <end position="100"/>
    </location>
</feature>
<dbReference type="Pfam" id="PF09685">
    <property type="entry name" value="MamF_MmsF"/>
    <property type="match status" value="1"/>
</dbReference>
<dbReference type="InterPro" id="IPR019109">
    <property type="entry name" value="MamF_MmsF"/>
</dbReference>
<dbReference type="eggNOG" id="COG3296">
    <property type="taxonomic scope" value="Bacteria"/>
</dbReference>
<dbReference type="AlphaFoldDB" id="D2R5X2"/>
<evidence type="ECO:0000313" key="6">
    <source>
        <dbReference type="EMBL" id="ADB19057.1"/>
    </source>
</evidence>
<comment type="subcellular location">
    <subcellularLocation>
        <location evidence="1">Membrane</location>
        <topology evidence="1">Multi-pass membrane protein</topology>
    </subcellularLocation>
</comment>
<name>D2R5X2_PIRSD</name>
<gene>
    <name evidence="6" type="ordered locus">Psta_4411</name>
</gene>
<accession>D2R5X2</accession>
<reference evidence="6 7" key="1">
    <citation type="journal article" date="2009" name="Stand. Genomic Sci.">
        <title>Complete genome sequence of Pirellula staleyi type strain (ATCC 27377).</title>
        <authorList>
            <person name="Clum A."/>
            <person name="Tindall B.J."/>
            <person name="Sikorski J."/>
            <person name="Ivanova N."/>
            <person name="Mavrommatis K."/>
            <person name="Lucas S."/>
            <person name="Glavina del Rio T."/>
            <person name="Nolan M."/>
            <person name="Chen F."/>
            <person name="Tice H."/>
            <person name="Pitluck S."/>
            <person name="Cheng J.F."/>
            <person name="Chertkov O."/>
            <person name="Brettin T."/>
            <person name="Han C."/>
            <person name="Detter J.C."/>
            <person name="Kuske C."/>
            <person name="Bruce D."/>
            <person name="Goodwin L."/>
            <person name="Ovchinikova G."/>
            <person name="Pati A."/>
            <person name="Mikhailova N."/>
            <person name="Chen A."/>
            <person name="Palaniappan K."/>
            <person name="Land M."/>
            <person name="Hauser L."/>
            <person name="Chang Y.J."/>
            <person name="Jeffries C.D."/>
            <person name="Chain P."/>
            <person name="Rohde M."/>
            <person name="Goker M."/>
            <person name="Bristow J."/>
            <person name="Eisen J.A."/>
            <person name="Markowitz V."/>
            <person name="Hugenholtz P."/>
            <person name="Kyrpides N.C."/>
            <person name="Klenk H.P."/>
            <person name="Lapidus A."/>
        </authorList>
    </citation>
    <scope>NUCLEOTIDE SEQUENCE [LARGE SCALE GENOMIC DNA]</scope>
    <source>
        <strain evidence="7">ATCC 27377 / DSM 6068 / ICPB 4128</strain>
    </source>
</reference>
<evidence type="ECO:0000313" key="7">
    <source>
        <dbReference type="Proteomes" id="UP000001887"/>
    </source>
</evidence>
<evidence type="ECO:0000256" key="2">
    <source>
        <dbReference type="ARBA" id="ARBA00022692"/>
    </source>
</evidence>
<organism evidence="6 7">
    <name type="scientific">Pirellula staleyi (strain ATCC 27377 / DSM 6068 / ICPB 4128)</name>
    <name type="common">Pirella staleyi</name>
    <dbReference type="NCBI Taxonomy" id="530564"/>
    <lineage>
        <taxon>Bacteria</taxon>
        <taxon>Pseudomonadati</taxon>
        <taxon>Planctomycetota</taxon>
        <taxon>Planctomycetia</taxon>
        <taxon>Pirellulales</taxon>
        <taxon>Pirellulaceae</taxon>
        <taxon>Pirellula</taxon>
    </lineage>
</organism>
<sequence>MASPEMKPSETPPSYLPSSDERMWGLLAHLSPLIASGMGLPFLGPLIIWLIKKDESPFIADQAKEALNFQIAVLLAVMICAATVIGILLLPIVAVGALIYSIMAAMEANKGVYYRYPYTLRFIK</sequence>
<feature type="transmembrane region" description="Helical" evidence="5">
    <location>
        <begin position="26"/>
        <end position="51"/>
    </location>
</feature>
<evidence type="ECO:0000256" key="4">
    <source>
        <dbReference type="ARBA" id="ARBA00023136"/>
    </source>
</evidence>
<keyword evidence="3 5" id="KW-1133">Transmembrane helix</keyword>